<gene>
    <name evidence="1" type="ORF">M427DRAFT_33480</name>
</gene>
<dbReference type="Proteomes" id="UP000070544">
    <property type="component" value="Unassembled WGS sequence"/>
</dbReference>
<proteinExistence type="predicted"/>
<name>A0A139ABK9_GONPJ</name>
<organism evidence="1 2">
    <name type="scientific">Gonapodya prolifera (strain JEL478)</name>
    <name type="common">Monoblepharis prolifera</name>
    <dbReference type="NCBI Taxonomy" id="1344416"/>
    <lineage>
        <taxon>Eukaryota</taxon>
        <taxon>Fungi</taxon>
        <taxon>Fungi incertae sedis</taxon>
        <taxon>Chytridiomycota</taxon>
        <taxon>Chytridiomycota incertae sedis</taxon>
        <taxon>Monoblepharidomycetes</taxon>
        <taxon>Monoblepharidales</taxon>
        <taxon>Gonapodyaceae</taxon>
        <taxon>Gonapodya</taxon>
    </lineage>
</organism>
<evidence type="ECO:0000313" key="2">
    <source>
        <dbReference type="Proteomes" id="UP000070544"/>
    </source>
</evidence>
<protein>
    <recommendedName>
        <fullName evidence="3">DUF659 domain-containing protein</fullName>
    </recommendedName>
</protein>
<dbReference type="EMBL" id="KQ965772">
    <property type="protein sequence ID" value="KXS14059.1"/>
    <property type="molecule type" value="Genomic_DNA"/>
</dbReference>
<evidence type="ECO:0008006" key="3">
    <source>
        <dbReference type="Google" id="ProtNLM"/>
    </source>
</evidence>
<evidence type="ECO:0000313" key="1">
    <source>
        <dbReference type="EMBL" id="KXS14059.1"/>
    </source>
</evidence>
<sequence length="143" mass="15309">MLLPPLSGQIQLRNGEGINSRAIPLSADTIREDVDRQFEVESSRFRTELEFLGITTDGAANNKTMVQALLKACTEKDLKFSTENHVGCVAHAINIAAQAAIKTFGGGSTWESDNNGDLDEVDLAGVGAIAKDTATSRGFLAWN</sequence>
<reference evidence="1 2" key="1">
    <citation type="journal article" date="2015" name="Genome Biol. Evol.">
        <title>Phylogenomic analyses indicate that early fungi evolved digesting cell walls of algal ancestors of land plants.</title>
        <authorList>
            <person name="Chang Y."/>
            <person name="Wang S."/>
            <person name="Sekimoto S."/>
            <person name="Aerts A.L."/>
            <person name="Choi C."/>
            <person name="Clum A."/>
            <person name="LaButti K.M."/>
            <person name="Lindquist E.A."/>
            <person name="Yee Ngan C."/>
            <person name="Ohm R.A."/>
            <person name="Salamov A.A."/>
            <person name="Grigoriev I.V."/>
            <person name="Spatafora J.W."/>
            <person name="Berbee M.L."/>
        </authorList>
    </citation>
    <scope>NUCLEOTIDE SEQUENCE [LARGE SCALE GENOMIC DNA]</scope>
    <source>
        <strain evidence="1 2">JEL478</strain>
    </source>
</reference>
<accession>A0A139ABK9</accession>
<dbReference type="AlphaFoldDB" id="A0A139ABK9"/>
<keyword evidence="2" id="KW-1185">Reference proteome</keyword>